<accession>A0A2N5XTW3</accession>
<proteinExistence type="predicted"/>
<dbReference type="EMBL" id="PKUQ01000012">
    <property type="protein sequence ID" value="PLW77943.1"/>
    <property type="molecule type" value="Genomic_DNA"/>
</dbReference>
<feature type="transmembrane region" description="Helical" evidence="1">
    <location>
        <begin position="36"/>
        <end position="53"/>
    </location>
</feature>
<dbReference type="Proteomes" id="UP000234881">
    <property type="component" value="Unassembled WGS sequence"/>
</dbReference>
<sequence length="65" mass="7532">MIHATDGTNVILQRHIRKMGLEKISKLADNCALKRPIIYFGCLLILILLWRPTEKWPHLVVKPSK</sequence>
<protein>
    <submittedName>
        <fullName evidence="2">Uncharacterized protein</fullName>
    </submittedName>
</protein>
<keyword evidence="1" id="KW-0812">Transmembrane</keyword>
<organism evidence="2 3">
    <name type="scientific">Cohaesibacter celericrescens</name>
    <dbReference type="NCBI Taxonomy" id="2067669"/>
    <lineage>
        <taxon>Bacteria</taxon>
        <taxon>Pseudomonadati</taxon>
        <taxon>Pseudomonadota</taxon>
        <taxon>Alphaproteobacteria</taxon>
        <taxon>Hyphomicrobiales</taxon>
        <taxon>Cohaesibacteraceae</taxon>
    </lineage>
</organism>
<gene>
    <name evidence="2" type="ORF">C0081_06625</name>
</gene>
<comment type="caution">
    <text evidence="2">The sequence shown here is derived from an EMBL/GenBank/DDBJ whole genome shotgun (WGS) entry which is preliminary data.</text>
</comment>
<evidence type="ECO:0000256" key="1">
    <source>
        <dbReference type="SAM" id="Phobius"/>
    </source>
</evidence>
<evidence type="ECO:0000313" key="3">
    <source>
        <dbReference type="Proteomes" id="UP000234881"/>
    </source>
</evidence>
<keyword evidence="1" id="KW-0472">Membrane</keyword>
<keyword evidence="1" id="KW-1133">Transmembrane helix</keyword>
<dbReference type="AlphaFoldDB" id="A0A2N5XTW3"/>
<reference evidence="2 3" key="1">
    <citation type="submission" date="2018-01" db="EMBL/GenBank/DDBJ databases">
        <title>The draft genome sequence of Cohaesibacter sp. H1304.</title>
        <authorList>
            <person name="Wang N.-N."/>
            <person name="Du Z.-J."/>
        </authorList>
    </citation>
    <scope>NUCLEOTIDE SEQUENCE [LARGE SCALE GENOMIC DNA]</scope>
    <source>
        <strain evidence="2 3">H1304</strain>
    </source>
</reference>
<name>A0A2N5XTW3_9HYPH</name>
<evidence type="ECO:0000313" key="2">
    <source>
        <dbReference type="EMBL" id="PLW77943.1"/>
    </source>
</evidence>
<keyword evidence="3" id="KW-1185">Reference proteome</keyword>